<dbReference type="PANTHER" id="PTHR47113">
    <property type="entry name" value="LD09343P"/>
    <property type="match status" value="1"/>
</dbReference>
<dbReference type="PANTHER" id="PTHR47113:SF1">
    <property type="entry name" value="LD09343P"/>
    <property type="match status" value="1"/>
</dbReference>
<evidence type="ECO:0000256" key="1">
    <source>
        <dbReference type="SAM" id="Phobius"/>
    </source>
</evidence>
<keyword evidence="1" id="KW-1133">Transmembrane helix</keyword>
<dbReference type="InterPro" id="IPR004344">
    <property type="entry name" value="TTL/TTLL_fam"/>
</dbReference>
<protein>
    <submittedName>
        <fullName evidence="2">Uncharacterized protein</fullName>
    </submittedName>
</protein>
<accession>A0A9N9S7B9</accession>
<reference evidence="2" key="2">
    <citation type="submission" date="2022-10" db="EMBL/GenBank/DDBJ databases">
        <authorList>
            <consortium name="ENA_rothamsted_submissions"/>
            <consortium name="culmorum"/>
            <person name="King R."/>
        </authorList>
    </citation>
    <scope>NUCLEOTIDE SEQUENCE</scope>
</reference>
<keyword evidence="1" id="KW-0812">Transmembrane</keyword>
<dbReference type="SUPFAM" id="SSF56059">
    <property type="entry name" value="Glutathione synthetase ATP-binding domain-like"/>
    <property type="match status" value="1"/>
</dbReference>
<keyword evidence="3" id="KW-1185">Reference proteome</keyword>
<dbReference type="Proteomes" id="UP001153620">
    <property type="component" value="Chromosome 4"/>
</dbReference>
<keyword evidence="1" id="KW-0472">Membrane</keyword>
<dbReference type="EMBL" id="OU895880">
    <property type="protein sequence ID" value="CAG9810075.1"/>
    <property type="molecule type" value="Genomic_DNA"/>
</dbReference>
<feature type="transmembrane region" description="Helical" evidence="1">
    <location>
        <begin position="7"/>
        <end position="24"/>
    </location>
</feature>
<evidence type="ECO:0000313" key="2">
    <source>
        <dbReference type="EMBL" id="CAG9810075.1"/>
    </source>
</evidence>
<gene>
    <name evidence="2" type="ORF">CHIRRI_LOCUS12892</name>
</gene>
<name>A0A9N9S7B9_9DIPT</name>
<dbReference type="InterPro" id="IPR053317">
    <property type="entry name" value="Tubulin_polyglutamylase"/>
</dbReference>
<dbReference type="Gene3D" id="3.30.470.20">
    <property type="entry name" value="ATP-grasp fold, B domain"/>
    <property type="match status" value="1"/>
</dbReference>
<organism evidence="2 3">
    <name type="scientific">Chironomus riparius</name>
    <dbReference type="NCBI Taxonomy" id="315576"/>
    <lineage>
        <taxon>Eukaryota</taxon>
        <taxon>Metazoa</taxon>
        <taxon>Ecdysozoa</taxon>
        <taxon>Arthropoda</taxon>
        <taxon>Hexapoda</taxon>
        <taxon>Insecta</taxon>
        <taxon>Pterygota</taxon>
        <taxon>Neoptera</taxon>
        <taxon>Endopterygota</taxon>
        <taxon>Diptera</taxon>
        <taxon>Nematocera</taxon>
        <taxon>Chironomoidea</taxon>
        <taxon>Chironomidae</taxon>
        <taxon>Chironominae</taxon>
        <taxon>Chironomus</taxon>
    </lineage>
</organism>
<sequence length="529" mass="61838">MTQWLKIFIISSTIAIISLLATYINTNSCQCPSNNTSTTSSHDSNNQNQEDEILAEWTIESEMEKYPQIFKDYLQTKPKYWFHHTKGPEHHYIFQTVETVLNRLDFQKIEMDLTKFHFDWDILWSYQTHDILKLPVDWSQLKFHQKINHIPGNHVLTSKSILGTTTESKYVPKAFTDVEKLREYAAVHPETKFVLKCKANRGVQLKKVSEMNFTDTEHYLDDFAQEFIDNPLLFHGHKFDFAVYVVITSIQPLRIYYYTKNLLLRFCPKPYSSSDPDDTDSYVVSDTKTPVWEFNGTRKYFENGYSTKDAFEGFLKSVGADVVGIWKKIEDCIRSIIMMKEKDFIHWTKVAGTSKHNHFELIRFDMILDNNLDLHLIEINQHPNLYPSANFIQNKFLYENLIFNLFNLIGVGTSYSKENLKIPSMDVQQMIAEGHSMNVNPQSCLSNNCQNSCDGDCMFCRKCLTADEVFDNLQAYREQMNLGDFKRIFPAEQEDDESVGLDLWGKVSKESVKHAHWFGEMCEKNRYFC</sequence>
<reference evidence="2" key="1">
    <citation type="submission" date="2022-01" db="EMBL/GenBank/DDBJ databases">
        <authorList>
            <person name="King R."/>
        </authorList>
    </citation>
    <scope>NUCLEOTIDE SEQUENCE</scope>
</reference>
<dbReference type="OrthoDB" id="202825at2759"/>
<dbReference type="AlphaFoldDB" id="A0A9N9S7B9"/>
<evidence type="ECO:0000313" key="3">
    <source>
        <dbReference type="Proteomes" id="UP001153620"/>
    </source>
</evidence>
<dbReference type="Pfam" id="PF03133">
    <property type="entry name" value="TTL"/>
    <property type="match status" value="1"/>
</dbReference>
<proteinExistence type="predicted"/>